<dbReference type="PANTHER" id="PTHR43663">
    <property type="entry name" value="CHROMATE TRANSPORT PROTEIN-RELATED"/>
    <property type="match status" value="1"/>
</dbReference>
<comment type="subcellular location">
    <subcellularLocation>
        <location evidence="1">Cell membrane</location>
        <topology evidence="1">Multi-pass membrane protein</topology>
    </subcellularLocation>
</comment>
<feature type="transmembrane region" description="Helical" evidence="7">
    <location>
        <begin position="114"/>
        <end position="134"/>
    </location>
</feature>
<sequence length="181" mass="19088">MPVESQRLTHAEMFRGFFIAGLSGFGGVLPFARRIVVERRKWLTEAEFADLFSLCQFLPGPNIVNFAAAFGARHRGISGALTATVGLLAAPIVIVLILGTLYERFGTLPVVHHGLGGLAAAASGLILGTALKIAGPSLRHPATLGIVVFAFVLFAVLRLPLPLVIAIALPVSLGLAVFRVK</sequence>
<evidence type="ECO:0000256" key="2">
    <source>
        <dbReference type="ARBA" id="ARBA00005262"/>
    </source>
</evidence>
<keyword evidence="5 7" id="KW-1133">Transmembrane helix</keyword>
<feature type="transmembrane region" description="Helical" evidence="7">
    <location>
        <begin position="13"/>
        <end position="32"/>
    </location>
</feature>
<feature type="transmembrane region" description="Helical" evidence="7">
    <location>
        <begin position="80"/>
        <end position="102"/>
    </location>
</feature>
<feature type="transmembrane region" description="Helical" evidence="7">
    <location>
        <begin position="163"/>
        <end position="180"/>
    </location>
</feature>
<keyword evidence="9" id="KW-1185">Reference proteome</keyword>
<organism evidence="8 9">
    <name type="scientific">Acidiphilium iwatense</name>
    <dbReference type="NCBI Taxonomy" id="768198"/>
    <lineage>
        <taxon>Bacteria</taxon>
        <taxon>Pseudomonadati</taxon>
        <taxon>Pseudomonadota</taxon>
        <taxon>Alphaproteobacteria</taxon>
        <taxon>Acetobacterales</taxon>
        <taxon>Acidocellaceae</taxon>
        <taxon>Acidiphilium</taxon>
    </lineage>
</organism>
<evidence type="ECO:0000313" key="8">
    <source>
        <dbReference type="EMBL" id="MCF3946877.1"/>
    </source>
</evidence>
<evidence type="ECO:0000256" key="3">
    <source>
        <dbReference type="ARBA" id="ARBA00022475"/>
    </source>
</evidence>
<accession>A0ABS9DVW4</accession>
<dbReference type="InterPro" id="IPR003370">
    <property type="entry name" value="Chromate_transpt"/>
</dbReference>
<keyword evidence="6 7" id="KW-0472">Membrane</keyword>
<dbReference type="InterPro" id="IPR052518">
    <property type="entry name" value="CHR_Transporter"/>
</dbReference>
<keyword evidence="4 7" id="KW-0812">Transmembrane</keyword>
<dbReference type="EMBL" id="JAKGBZ010000014">
    <property type="protein sequence ID" value="MCF3946877.1"/>
    <property type="molecule type" value="Genomic_DNA"/>
</dbReference>
<dbReference type="RefSeq" id="WP_235704107.1">
    <property type="nucleotide sequence ID" value="NZ_JAKGBZ010000014.1"/>
</dbReference>
<name>A0ABS9DVW4_9PROT</name>
<protein>
    <submittedName>
        <fullName evidence="8">Chromate transporter</fullName>
    </submittedName>
</protein>
<evidence type="ECO:0000256" key="5">
    <source>
        <dbReference type="ARBA" id="ARBA00022989"/>
    </source>
</evidence>
<dbReference type="Proteomes" id="UP001521209">
    <property type="component" value="Unassembled WGS sequence"/>
</dbReference>
<dbReference type="PANTHER" id="PTHR43663:SF1">
    <property type="entry name" value="CHROMATE TRANSPORTER"/>
    <property type="match status" value="1"/>
</dbReference>
<evidence type="ECO:0000256" key="7">
    <source>
        <dbReference type="SAM" id="Phobius"/>
    </source>
</evidence>
<gene>
    <name evidence="8" type="ORF">L2A60_09310</name>
</gene>
<evidence type="ECO:0000256" key="1">
    <source>
        <dbReference type="ARBA" id="ARBA00004651"/>
    </source>
</evidence>
<keyword evidence="3" id="KW-1003">Cell membrane</keyword>
<comment type="caution">
    <text evidence="8">The sequence shown here is derived from an EMBL/GenBank/DDBJ whole genome shotgun (WGS) entry which is preliminary data.</text>
</comment>
<evidence type="ECO:0000313" key="9">
    <source>
        <dbReference type="Proteomes" id="UP001521209"/>
    </source>
</evidence>
<proteinExistence type="inferred from homology"/>
<comment type="similarity">
    <text evidence="2">Belongs to the chromate ion transporter (CHR) (TC 2.A.51) family.</text>
</comment>
<reference evidence="8 9" key="1">
    <citation type="submission" date="2022-01" db="EMBL/GenBank/DDBJ databases">
        <authorList>
            <person name="Won M."/>
            <person name="Kim S.-J."/>
            <person name="Kwon S.-W."/>
        </authorList>
    </citation>
    <scope>NUCLEOTIDE SEQUENCE [LARGE SCALE GENOMIC DNA]</scope>
    <source>
        <strain evidence="8 9">KCTC 23505</strain>
    </source>
</reference>
<dbReference type="Pfam" id="PF02417">
    <property type="entry name" value="Chromate_transp"/>
    <property type="match status" value="1"/>
</dbReference>
<feature type="transmembrane region" description="Helical" evidence="7">
    <location>
        <begin position="141"/>
        <end position="157"/>
    </location>
</feature>
<evidence type="ECO:0000256" key="6">
    <source>
        <dbReference type="ARBA" id="ARBA00023136"/>
    </source>
</evidence>
<evidence type="ECO:0000256" key="4">
    <source>
        <dbReference type="ARBA" id="ARBA00022692"/>
    </source>
</evidence>